<keyword evidence="1 2" id="KW-0597">Phosphoprotein</keyword>
<name>A0ABS4DM07_9GAMM</name>
<dbReference type="InterPro" id="IPR050595">
    <property type="entry name" value="Bact_response_regulator"/>
</dbReference>
<feature type="domain" description="Response regulatory" evidence="3">
    <location>
        <begin position="3"/>
        <end position="114"/>
    </location>
</feature>
<dbReference type="SUPFAM" id="SSF52172">
    <property type="entry name" value="CheY-like"/>
    <property type="match status" value="1"/>
</dbReference>
<proteinExistence type="predicted"/>
<dbReference type="InterPro" id="IPR011006">
    <property type="entry name" value="CheY-like_superfamily"/>
</dbReference>
<keyword evidence="5" id="KW-1185">Reference proteome</keyword>
<dbReference type="Gene3D" id="3.40.50.2300">
    <property type="match status" value="1"/>
</dbReference>
<evidence type="ECO:0000313" key="5">
    <source>
        <dbReference type="Proteomes" id="UP000823790"/>
    </source>
</evidence>
<dbReference type="PANTHER" id="PTHR44591:SF3">
    <property type="entry name" value="RESPONSE REGULATORY DOMAIN-CONTAINING PROTEIN"/>
    <property type="match status" value="1"/>
</dbReference>
<evidence type="ECO:0000256" key="2">
    <source>
        <dbReference type="PROSITE-ProRule" id="PRU00169"/>
    </source>
</evidence>
<reference evidence="4 5" key="1">
    <citation type="submission" date="2021-04" db="EMBL/GenBank/DDBJ databases">
        <authorList>
            <person name="Huq M.A."/>
        </authorList>
    </citation>
    <scope>NUCLEOTIDE SEQUENCE [LARGE SCALE GENOMIC DNA]</scope>
    <source>
        <strain evidence="4 5">MAH-13</strain>
    </source>
</reference>
<protein>
    <submittedName>
        <fullName evidence="4">Response regulator</fullName>
    </submittedName>
</protein>
<feature type="modified residue" description="4-aspartylphosphate" evidence="2">
    <location>
        <position position="52"/>
    </location>
</feature>
<dbReference type="PANTHER" id="PTHR44591">
    <property type="entry name" value="STRESS RESPONSE REGULATOR PROTEIN 1"/>
    <property type="match status" value="1"/>
</dbReference>
<dbReference type="SMART" id="SM00448">
    <property type="entry name" value="REC"/>
    <property type="match status" value="1"/>
</dbReference>
<gene>
    <name evidence="4" type="ORF">J7I44_07275</name>
</gene>
<dbReference type="InterPro" id="IPR001789">
    <property type="entry name" value="Sig_transdc_resp-reg_receiver"/>
</dbReference>
<dbReference type="Proteomes" id="UP000823790">
    <property type="component" value="Unassembled WGS sequence"/>
</dbReference>
<dbReference type="Pfam" id="PF00072">
    <property type="entry name" value="Response_reg"/>
    <property type="match status" value="1"/>
</dbReference>
<dbReference type="EMBL" id="JAGJRS010000014">
    <property type="protein sequence ID" value="MBP1474095.1"/>
    <property type="molecule type" value="Genomic_DNA"/>
</dbReference>
<accession>A0ABS4DM07</accession>
<evidence type="ECO:0000259" key="3">
    <source>
        <dbReference type="PROSITE" id="PS50110"/>
    </source>
</evidence>
<comment type="caution">
    <text evidence="4">The sequence shown here is derived from an EMBL/GenBank/DDBJ whole genome shotgun (WGS) entry which is preliminary data.</text>
</comment>
<evidence type="ECO:0000313" key="4">
    <source>
        <dbReference type="EMBL" id="MBP1474095.1"/>
    </source>
</evidence>
<evidence type="ECO:0000256" key="1">
    <source>
        <dbReference type="ARBA" id="ARBA00022553"/>
    </source>
</evidence>
<organism evidence="4 5">
    <name type="scientific">Frateuria flava</name>
    <dbReference type="NCBI Taxonomy" id="2821489"/>
    <lineage>
        <taxon>Bacteria</taxon>
        <taxon>Pseudomonadati</taxon>
        <taxon>Pseudomonadota</taxon>
        <taxon>Gammaproteobacteria</taxon>
        <taxon>Lysobacterales</taxon>
        <taxon>Rhodanobacteraceae</taxon>
        <taxon>Frateuria</taxon>
    </lineage>
</organism>
<sequence length="119" mass="13173">MLRVLLVEDEPDVSLVAATVLEEAGYHVTVASDGHEGLEIALQEMPELVVTDFMMPCLSGLEMIERLRAAGYDRPIILTTAIPEDHLPRHPGYDAYLAKPYGTRALLTLVEAFRVQLGR</sequence>
<dbReference type="CDD" id="cd17574">
    <property type="entry name" value="REC_OmpR"/>
    <property type="match status" value="1"/>
</dbReference>
<dbReference type="PROSITE" id="PS50110">
    <property type="entry name" value="RESPONSE_REGULATORY"/>
    <property type="match status" value="1"/>
</dbReference>
<dbReference type="RefSeq" id="WP_209618222.1">
    <property type="nucleotide sequence ID" value="NZ_JAGJRS010000014.1"/>
</dbReference>